<keyword evidence="8" id="KW-1185">Reference proteome</keyword>
<reference evidence="7" key="1">
    <citation type="journal article" date="2014" name="Int. J. Syst. Evol. Microbiol.">
        <title>Complete genome sequence of Corynebacterium casei LMG S-19264T (=DSM 44701T), isolated from a smear-ripened cheese.</title>
        <authorList>
            <consortium name="US DOE Joint Genome Institute (JGI-PGF)"/>
            <person name="Walter F."/>
            <person name="Albersmeier A."/>
            <person name="Kalinowski J."/>
            <person name="Ruckert C."/>
        </authorList>
    </citation>
    <scope>NUCLEOTIDE SEQUENCE</scope>
    <source>
        <strain evidence="7">JCM 4815</strain>
    </source>
</reference>
<keyword evidence="3" id="KW-0378">Hydrolase</keyword>
<dbReference type="Proteomes" id="UP000622166">
    <property type="component" value="Unassembled WGS sequence"/>
</dbReference>
<dbReference type="PANTHER" id="PTHR47359">
    <property type="entry name" value="PEPTIDOGLYCAN DL-ENDOPEPTIDASE CWLO"/>
    <property type="match status" value="1"/>
</dbReference>
<evidence type="ECO:0000313" key="8">
    <source>
        <dbReference type="Proteomes" id="UP000622166"/>
    </source>
</evidence>
<proteinExistence type="inferred from homology"/>
<sequence length="375" mass="39802">MKALAAGIGVVFLTPLLLGGTAMMLASSSEAAEGTISSLQCLPDLDTDKVVEQVTKILDGADASHVRVEGLELPAEQIPNAQTIVATGIGLHIPKRGQVIALATAMQESRLRNLSGGDRDSLGLFQQRPSQGWGTPDQIRDPVHASEGFYKALLQVKGWQQMTVTQAAQAVQKSAYPDAYAQWEPLATALQKAIAATFAGADSDSSDSSDTDTDDTAISDCGTAQDGSQYGPIPEGAVPEGYSIPKGTDPRARTAIVWAMHQLGTMYQWGGSCTAPHGPDPMGRCDCSSLMQQAYAKADIQLTRTTYTQVHEGKAVFGKALKPGDLIFSRGTATRPEHVGMYLGEGLVIEAPRTGKPVRITPLKDWDVLAARRVV</sequence>
<gene>
    <name evidence="7" type="ORF">GCM10010365_71700</name>
</gene>
<organism evidence="7 8">
    <name type="scientific">Streptomyces poonensis</name>
    <dbReference type="NCBI Taxonomy" id="68255"/>
    <lineage>
        <taxon>Bacteria</taxon>
        <taxon>Bacillati</taxon>
        <taxon>Actinomycetota</taxon>
        <taxon>Actinomycetes</taxon>
        <taxon>Kitasatosporales</taxon>
        <taxon>Streptomycetaceae</taxon>
        <taxon>Streptomyces</taxon>
    </lineage>
</organism>
<comment type="caution">
    <text evidence="7">The sequence shown here is derived from an EMBL/GenBank/DDBJ whole genome shotgun (WGS) entry which is preliminary data.</text>
</comment>
<dbReference type="Gene3D" id="3.90.1720.10">
    <property type="entry name" value="endopeptidase domain like (from Nostoc punctiforme)"/>
    <property type="match status" value="1"/>
</dbReference>
<feature type="compositionally biased region" description="Acidic residues" evidence="5">
    <location>
        <begin position="204"/>
        <end position="217"/>
    </location>
</feature>
<reference evidence="7" key="2">
    <citation type="submission" date="2020-09" db="EMBL/GenBank/DDBJ databases">
        <authorList>
            <person name="Sun Q."/>
            <person name="Ohkuma M."/>
        </authorList>
    </citation>
    <scope>NUCLEOTIDE SEQUENCE</scope>
    <source>
        <strain evidence="7">JCM 4815</strain>
    </source>
</reference>
<dbReference type="AlphaFoldDB" id="A0A918QB77"/>
<evidence type="ECO:0000313" key="7">
    <source>
        <dbReference type="EMBL" id="GGZ40605.1"/>
    </source>
</evidence>
<name>A0A918QB77_9ACTN</name>
<protein>
    <recommendedName>
        <fullName evidence="6">NlpC/P60 domain-containing protein</fullName>
    </recommendedName>
</protein>
<dbReference type="GO" id="GO:0006508">
    <property type="term" value="P:proteolysis"/>
    <property type="evidence" value="ECO:0007669"/>
    <property type="project" value="UniProtKB-KW"/>
</dbReference>
<dbReference type="PROSITE" id="PS51935">
    <property type="entry name" value="NLPC_P60"/>
    <property type="match status" value="1"/>
</dbReference>
<dbReference type="Pfam" id="PF00877">
    <property type="entry name" value="NLPC_P60"/>
    <property type="match status" value="1"/>
</dbReference>
<accession>A0A918QB77</accession>
<dbReference type="RefSeq" id="WP_189866694.1">
    <property type="nucleotide sequence ID" value="NZ_BMVW01000024.1"/>
</dbReference>
<evidence type="ECO:0000259" key="6">
    <source>
        <dbReference type="PROSITE" id="PS51935"/>
    </source>
</evidence>
<feature type="domain" description="NlpC/P60" evidence="6">
    <location>
        <begin position="249"/>
        <end position="375"/>
    </location>
</feature>
<dbReference type="SUPFAM" id="SSF54001">
    <property type="entry name" value="Cysteine proteinases"/>
    <property type="match status" value="1"/>
</dbReference>
<evidence type="ECO:0000256" key="3">
    <source>
        <dbReference type="ARBA" id="ARBA00022801"/>
    </source>
</evidence>
<dbReference type="GO" id="GO:0008234">
    <property type="term" value="F:cysteine-type peptidase activity"/>
    <property type="evidence" value="ECO:0007669"/>
    <property type="project" value="UniProtKB-KW"/>
</dbReference>
<keyword evidence="2" id="KW-0645">Protease</keyword>
<feature type="region of interest" description="Disordered" evidence="5">
    <location>
        <begin position="200"/>
        <end position="246"/>
    </location>
</feature>
<evidence type="ECO:0000256" key="4">
    <source>
        <dbReference type="ARBA" id="ARBA00022807"/>
    </source>
</evidence>
<comment type="similarity">
    <text evidence="1">Belongs to the peptidase C40 family.</text>
</comment>
<dbReference type="InterPro" id="IPR038765">
    <property type="entry name" value="Papain-like_cys_pep_sf"/>
</dbReference>
<dbReference type="InterPro" id="IPR000064">
    <property type="entry name" value="NLP_P60_dom"/>
</dbReference>
<dbReference type="InterPro" id="IPR051794">
    <property type="entry name" value="PG_Endopeptidase_C40"/>
</dbReference>
<evidence type="ECO:0000256" key="2">
    <source>
        <dbReference type="ARBA" id="ARBA00022670"/>
    </source>
</evidence>
<keyword evidence="4" id="KW-0788">Thiol protease</keyword>
<evidence type="ECO:0000256" key="5">
    <source>
        <dbReference type="SAM" id="MobiDB-lite"/>
    </source>
</evidence>
<dbReference type="PANTHER" id="PTHR47359:SF3">
    <property type="entry name" value="NLP_P60 DOMAIN-CONTAINING PROTEIN-RELATED"/>
    <property type="match status" value="1"/>
</dbReference>
<dbReference type="EMBL" id="BMVW01000024">
    <property type="protein sequence ID" value="GGZ40605.1"/>
    <property type="molecule type" value="Genomic_DNA"/>
</dbReference>
<evidence type="ECO:0000256" key="1">
    <source>
        <dbReference type="ARBA" id="ARBA00007074"/>
    </source>
</evidence>